<proteinExistence type="predicted"/>
<feature type="non-terminal residue" evidence="1">
    <location>
        <position position="103"/>
    </location>
</feature>
<organism evidence="1">
    <name type="scientific">Eutreptiella gymnastica</name>
    <dbReference type="NCBI Taxonomy" id="73025"/>
    <lineage>
        <taxon>Eukaryota</taxon>
        <taxon>Discoba</taxon>
        <taxon>Euglenozoa</taxon>
        <taxon>Euglenida</taxon>
        <taxon>Spirocuta</taxon>
        <taxon>Euglenophyceae</taxon>
        <taxon>Eutreptiales</taxon>
        <taxon>Eutreptiaceae</taxon>
        <taxon>Eutreptiella</taxon>
    </lineage>
</organism>
<sequence>MFSFDVITAEGMSSELRILFLSVVSFCAKNIGKNASSMLRFNIPKVHLRQPRAALVLCMKSALMIFLHFLYAVRRVLTVAEPLVQQTKFHLKALSDGQSPKKV</sequence>
<dbReference type="EMBL" id="HBJA01012858">
    <property type="protein sequence ID" value="CAE0792930.1"/>
    <property type="molecule type" value="Transcribed_RNA"/>
</dbReference>
<reference evidence="1" key="1">
    <citation type="submission" date="2021-01" db="EMBL/GenBank/DDBJ databases">
        <authorList>
            <person name="Corre E."/>
            <person name="Pelletier E."/>
            <person name="Niang G."/>
            <person name="Scheremetjew M."/>
            <person name="Finn R."/>
            <person name="Kale V."/>
            <person name="Holt S."/>
            <person name="Cochrane G."/>
            <person name="Meng A."/>
            <person name="Brown T."/>
            <person name="Cohen L."/>
        </authorList>
    </citation>
    <scope>NUCLEOTIDE SEQUENCE</scope>
    <source>
        <strain evidence="1">CCMP1594</strain>
    </source>
</reference>
<protein>
    <submittedName>
        <fullName evidence="1">Uncharacterized protein</fullName>
    </submittedName>
</protein>
<accession>A0A7S4FFY7</accession>
<gene>
    <name evidence="1" type="ORF">EGYM00163_LOCUS4046</name>
</gene>
<name>A0A7S4FFY7_9EUGL</name>
<evidence type="ECO:0000313" key="1">
    <source>
        <dbReference type="EMBL" id="CAE0792930.1"/>
    </source>
</evidence>
<dbReference type="AlphaFoldDB" id="A0A7S4FFY7"/>